<dbReference type="CDD" id="cd11056">
    <property type="entry name" value="CYP6-like"/>
    <property type="match status" value="1"/>
</dbReference>
<evidence type="ECO:0000256" key="13">
    <source>
        <dbReference type="PIRSR" id="PIRSR602401-1"/>
    </source>
</evidence>
<evidence type="ECO:0000313" key="16">
    <source>
        <dbReference type="RefSeq" id="XP_011200318.2"/>
    </source>
</evidence>
<comment type="similarity">
    <text evidence="4 14">Belongs to the cytochrome P450 family.</text>
</comment>
<dbReference type="GO" id="GO:0005506">
    <property type="term" value="F:iron ion binding"/>
    <property type="evidence" value="ECO:0007669"/>
    <property type="project" value="InterPro"/>
</dbReference>
<dbReference type="InterPro" id="IPR017972">
    <property type="entry name" value="Cyt_P450_CS"/>
</dbReference>
<evidence type="ECO:0000256" key="11">
    <source>
        <dbReference type="ARBA" id="ARBA00023033"/>
    </source>
</evidence>
<dbReference type="FunCoup" id="A0A6I9US54">
    <property type="interactions" value="49"/>
</dbReference>
<dbReference type="GO" id="GO:0016705">
    <property type="term" value="F:oxidoreductase activity, acting on paired donors, with incorporation or reduction of molecular oxygen"/>
    <property type="evidence" value="ECO:0007669"/>
    <property type="project" value="InterPro"/>
</dbReference>
<comment type="cofactor">
    <cofactor evidence="1 13">
        <name>heme</name>
        <dbReference type="ChEBI" id="CHEBI:30413"/>
    </cofactor>
</comment>
<evidence type="ECO:0000256" key="1">
    <source>
        <dbReference type="ARBA" id="ARBA00001971"/>
    </source>
</evidence>
<dbReference type="InterPro" id="IPR036396">
    <property type="entry name" value="Cyt_P450_sf"/>
</dbReference>
<dbReference type="AlphaFoldDB" id="A0A6I9US54"/>
<evidence type="ECO:0000256" key="3">
    <source>
        <dbReference type="ARBA" id="ARBA00004406"/>
    </source>
</evidence>
<evidence type="ECO:0000256" key="6">
    <source>
        <dbReference type="ARBA" id="ARBA00022723"/>
    </source>
</evidence>
<dbReference type="OrthoDB" id="2789670at2759"/>
<proteinExistence type="inferred from homology"/>
<keyword evidence="8" id="KW-0492">Microsome</keyword>
<dbReference type="InParanoid" id="A0A6I9US54"/>
<dbReference type="KEGG" id="bdr:105224045"/>
<keyword evidence="12" id="KW-0472">Membrane</keyword>
<comment type="subcellular location">
    <subcellularLocation>
        <location evidence="3">Endoplasmic reticulum membrane</location>
        <topology evidence="3">Peripheral membrane protein</topology>
    </subcellularLocation>
    <subcellularLocation>
        <location evidence="2">Microsome membrane</location>
        <topology evidence="2">Peripheral membrane protein</topology>
    </subcellularLocation>
</comment>
<protein>
    <submittedName>
        <fullName evidence="16">Cytochrome P450 6a22</fullName>
    </submittedName>
</protein>
<evidence type="ECO:0000313" key="15">
    <source>
        <dbReference type="Proteomes" id="UP001652620"/>
    </source>
</evidence>
<dbReference type="PROSITE" id="PS00086">
    <property type="entry name" value="CYTOCHROME_P450"/>
    <property type="match status" value="1"/>
</dbReference>
<dbReference type="PRINTS" id="PR00385">
    <property type="entry name" value="P450"/>
</dbReference>
<gene>
    <name evidence="16" type="primary">LOC105224045</name>
</gene>
<evidence type="ECO:0000256" key="4">
    <source>
        <dbReference type="ARBA" id="ARBA00010617"/>
    </source>
</evidence>
<accession>A0A6I9US54</accession>
<dbReference type="RefSeq" id="XP_011200318.2">
    <property type="nucleotide sequence ID" value="XM_011202016.3"/>
</dbReference>
<evidence type="ECO:0000256" key="2">
    <source>
        <dbReference type="ARBA" id="ARBA00004174"/>
    </source>
</evidence>
<dbReference type="GO" id="GO:0005789">
    <property type="term" value="C:endoplasmic reticulum membrane"/>
    <property type="evidence" value="ECO:0007669"/>
    <property type="project" value="UniProtKB-SubCell"/>
</dbReference>
<dbReference type="SUPFAM" id="SSF48264">
    <property type="entry name" value="Cytochrome P450"/>
    <property type="match status" value="1"/>
</dbReference>
<dbReference type="GO" id="GO:0020037">
    <property type="term" value="F:heme binding"/>
    <property type="evidence" value="ECO:0007669"/>
    <property type="project" value="InterPro"/>
</dbReference>
<evidence type="ECO:0000256" key="10">
    <source>
        <dbReference type="ARBA" id="ARBA00023004"/>
    </source>
</evidence>
<dbReference type="GO" id="GO:0004497">
    <property type="term" value="F:monooxygenase activity"/>
    <property type="evidence" value="ECO:0007669"/>
    <property type="project" value="UniProtKB-KW"/>
</dbReference>
<keyword evidence="7" id="KW-0256">Endoplasmic reticulum</keyword>
<reference evidence="16" key="2">
    <citation type="submission" date="2025-08" db="UniProtKB">
        <authorList>
            <consortium name="RefSeq"/>
        </authorList>
    </citation>
    <scope>IDENTIFICATION</scope>
    <source>
        <tissue evidence="16">Adult</tissue>
    </source>
</reference>
<keyword evidence="9 14" id="KW-0560">Oxidoreductase</keyword>
<keyword evidence="15" id="KW-1185">Reference proteome</keyword>
<evidence type="ECO:0000256" key="14">
    <source>
        <dbReference type="RuleBase" id="RU000461"/>
    </source>
</evidence>
<dbReference type="InterPro" id="IPR002401">
    <property type="entry name" value="Cyt_P450_E_grp-I"/>
</dbReference>
<organism evidence="15 16">
    <name type="scientific">Bactrocera dorsalis</name>
    <name type="common">Oriental fruit fly</name>
    <name type="synonym">Dacus dorsalis</name>
    <dbReference type="NCBI Taxonomy" id="27457"/>
    <lineage>
        <taxon>Eukaryota</taxon>
        <taxon>Metazoa</taxon>
        <taxon>Ecdysozoa</taxon>
        <taxon>Arthropoda</taxon>
        <taxon>Hexapoda</taxon>
        <taxon>Insecta</taxon>
        <taxon>Pterygota</taxon>
        <taxon>Neoptera</taxon>
        <taxon>Endopterygota</taxon>
        <taxon>Diptera</taxon>
        <taxon>Brachycera</taxon>
        <taxon>Muscomorpha</taxon>
        <taxon>Tephritoidea</taxon>
        <taxon>Tephritidae</taxon>
        <taxon>Bactrocera</taxon>
        <taxon>Bactrocera</taxon>
    </lineage>
</organism>
<reference evidence="15" key="1">
    <citation type="submission" date="2025-05" db="UniProtKB">
        <authorList>
            <consortium name="RefSeq"/>
        </authorList>
    </citation>
    <scope>NUCLEOTIDE SEQUENCE [LARGE SCALE GENOMIC DNA]</scope>
</reference>
<evidence type="ECO:0000256" key="9">
    <source>
        <dbReference type="ARBA" id="ARBA00023002"/>
    </source>
</evidence>
<name>A0A6I9US54_BACDO</name>
<keyword evidence="5 13" id="KW-0349">Heme</keyword>
<evidence type="ECO:0000256" key="7">
    <source>
        <dbReference type="ARBA" id="ARBA00022824"/>
    </source>
</evidence>
<dbReference type="InterPro" id="IPR001128">
    <property type="entry name" value="Cyt_P450"/>
</dbReference>
<dbReference type="Gene3D" id="1.10.630.10">
    <property type="entry name" value="Cytochrome P450"/>
    <property type="match status" value="1"/>
</dbReference>
<evidence type="ECO:0000256" key="5">
    <source>
        <dbReference type="ARBA" id="ARBA00022617"/>
    </source>
</evidence>
<dbReference type="GeneID" id="105224045"/>
<dbReference type="PANTHER" id="PTHR24292:SF100">
    <property type="entry name" value="CYTOCHROME P450 6A16, ISOFORM B-RELATED"/>
    <property type="match status" value="1"/>
</dbReference>
<keyword evidence="11 14" id="KW-0503">Monooxygenase</keyword>
<evidence type="ECO:0000256" key="8">
    <source>
        <dbReference type="ARBA" id="ARBA00022848"/>
    </source>
</evidence>
<keyword evidence="10 13" id="KW-0408">Iron</keyword>
<dbReference type="Pfam" id="PF00067">
    <property type="entry name" value="p450"/>
    <property type="match status" value="1"/>
</dbReference>
<dbReference type="PANTHER" id="PTHR24292">
    <property type="entry name" value="CYTOCHROME P450"/>
    <property type="match status" value="1"/>
</dbReference>
<dbReference type="InterPro" id="IPR050476">
    <property type="entry name" value="Insect_CytP450_Detox"/>
</dbReference>
<sequence>MVLSFVILSTLCLLLVTLLWNKFQYWKKLGVPQPTTNYLGNFRLIKSMHKTELLREYYEKFRGKAKLIGTYVFTKPIIIVLDLDLAKTILIKDFNKFTDRFQRREPDKRRFDILNETLFRVAGDRWGPLRKKLSSTFTSLKMKFMFPTVLNVAQQMDEALKAHFANTLSGGIDTHDWMGRFTTDVIANCVFGVKCNSLMDPNNIFRHIGHRIFYPKYVSLKLRTLMISYPVIFKYLQFFHFNEYVDGLEEFVLQLVRETLHTREEQKVQRNDFIDLLIEMKNSQDKAGMPPMGIEEMASQVFVFFAAGFETSSSNLTYGLFELAKTPHVQEKLRAEIKSVLEKHNGELSYESMFEMTYLDQVIMETLRKTPAFAAITRVSIEDFKVPDSNITLEKGTHIYIPAVAIHYDPDIYDNPEEFRPERFHPDEVQKRHPQAFLGFGDGPRNCIGLRFAFMQVRIGLITLLKSYRFGVSEKTPAQMEISKTCSVRVPGRKIWLKVEKL</sequence>
<evidence type="ECO:0000256" key="12">
    <source>
        <dbReference type="ARBA" id="ARBA00023136"/>
    </source>
</evidence>
<feature type="binding site" description="axial binding residue" evidence="13">
    <location>
        <position position="447"/>
    </location>
    <ligand>
        <name>heme</name>
        <dbReference type="ChEBI" id="CHEBI:30413"/>
    </ligand>
    <ligandPart>
        <name>Fe</name>
        <dbReference type="ChEBI" id="CHEBI:18248"/>
    </ligandPart>
</feature>
<dbReference type="Proteomes" id="UP001652620">
    <property type="component" value="Chromosome 1"/>
</dbReference>
<keyword evidence="6 13" id="KW-0479">Metal-binding</keyword>
<dbReference type="PRINTS" id="PR00463">
    <property type="entry name" value="EP450I"/>
</dbReference>